<dbReference type="Proteomes" id="UP000092024">
    <property type="component" value="Unassembled WGS sequence"/>
</dbReference>
<protein>
    <submittedName>
        <fullName evidence="1">Membrane dipeptidase</fullName>
    </submittedName>
</protein>
<dbReference type="SUPFAM" id="SSF51556">
    <property type="entry name" value="Metallo-dependent hydrolases"/>
    <property type="match status" value="1"/>
</dbReference>
<name>A0A1A5YN66_9BACL</name>
<proteinExistence type="predicted"/>
<dbReference type="OrthoDB" id="9804920at2"/>
<evidence type="ECO:0000313" key="2">
    <source>
        <dbReference type="Proteomes" id="UP000092024"/>
    </source>
</evidence>
<dbReference type="InterPro" id="IPR032466">
    <property type="entry name" value="Metal_Hydrolase"/>
</dbReference>
<comment type="caution">
    <text evidence="1">The sequence shown here is derived from an EMBL/GenBank/DDBJ whole genome shotgun (WGS) entry which is preliminary data.</text>
</comment>
<dbReference type="RefSeq" id="WP_068681202.1">
    <property type="nucleotide sequence ID" value="NZ_LYPA01000043.1"/>
</dbReference>
<organism evidence="1 2">
    <name type="scientific">Paenibacillus oryzae</name>
    <dbReference type="NCBI Taxonomy" id="1844972"/>
    <lineage>
        <taxon>Bacteria</taxon>
        <taxon>Bacillati</taxon>
        <taxon>Bacillota</taxon>
        <taxon>Bacilli</taxon>
        <taxon>Bacillales</taxon>
        <taxon>Paenibacillaceae</taxon>
        <taxon>Paenibacillus</taxon>
    </lineage>
</organism>
<accession>A0A1A5YN66</accession>
<dbReference type="GO" id="GO:0070573">
    <property type="term" value="F:metallodipeptidase activity"/>
    <property type="evidence" value="ECO:0007669"/>
    <property type="project" value="InterPro"/>
</dbReference>
<dbReference type="InterPro" id="IPR008257">
    <property type="entry name" value="Pept_M19"/>
</dbReference>
<dbReference type="PROSITE" id="PS51365">
    <property type="entry name" value="RENAL_DIPEPTIDASE_2"/>
    <property type="match status" value="1"/>
</dbReference>
<gene>
    <name evidence="1" type="ORF">A7K91_16585</name>
</gene>
<dbReference type="PANTHER" id="PTHR10443">
    <property type="entry name" value="MICROSOMAL DIPEPTIDASE"/>
    <property type="match status" value="1"/>
</dbReference>
<evidence type="ECO:0000313" key="1">
    <source>
        <dbReference type="EMBL" id="OBR66850.1"/>
    </source>
</evidence>
<dbReference type="PANTHER" id="PTHR10443:SF12">
    <property type="entry name" value="DIPEPTIDASE"/>
    <property type="match status" value="1"/>
</dbReference>
<dbReference type="Gene3D" id="3.20.20.140">
    <property type="entry name" value="Metal-dependent hydrolases"/>
    <property type="match status" value="1"/>
</dbReference>
<sequence length="314" mass="34414">MESIDLHCDALFKLMTGKVPNLHGDGTGGLDVTYERLGECGSRLQVFAVFIPPRLDDRGLYPLLESIDLFYEKVLSCPGIVFVRSREELQKCRAEGAIGAMLSLEGVSALQANPVVLLRLLHTLGVRAVGLTWNGANWAADGIMEARGGGLTASGSQFVRQCRSLGILLDASHLSERAFWDVAALLDTPFMASHSNARTICSHPRNLSDEQIKALILKRGLIGVTFVPWFLEASGNATVGHVLRHIDYICSLGGEHAIALGSDFDGIDEHVPGLSHPGQLYNLRNELLKRFTEEQTRGFMSQNAWSFFERNLPS</sequence>
<dbReference type="CDD" id="cd01301">
    <property type="entry name" value="rDP_like"/>
    <property type="match status" value="1"/>
</dbReference>
<dbReference type="GO" id="GO:0006508">
    <property type="term" value="P:proteolysis"/>
    <property type="evidence" value="ECO:0007669"/>
    <property type="project" value="InterPro"/>
</dbReference>
<dbReference type="AlphaFoldDB" id="A0A1A5YN66"/>
<keyword evidence="2" id="KW-1185">Reference proteome</keyword>
<reference evidence="1 2" key="1">
    <citation type="submission" date="2016-05" db="EMBL/GenBank/DDBJ databases">
        <title>Paenibacillus oryzae. sp. nov., isolated from the rice root.</title>
        <authorList>
            <person name="Zhang J."/>
            <person name="Zhang X."/>
        </authorList>
    </citation>
    <scope>NUCLEOTIDE SEQUENCE [LARGE SCALE GENOMIC DNA]</scope>
    <source>
        <strain evidence="1 2">1DrF-4</strain>
    </source>
</reference>
<dbReference type="Pfam" id="PF01244">
    <property type="entry name" value="Peptidase_M19"/>
    <property type="match status" value="1"/>
</dbReference>
<dbReference type="STRING" id="1844972.A7K91_16585"/>
<dbReference type="EMBL" id="LYPA01000043">
    <property type="protein sequence ID" value="OBR66850.1"/>
    <property type="molecule type" value="Genomic_DNA"/>
</dbReference>